<dbReference type="Proteomes" id="UP000316855">
    <property type="component" value="Chromosome"/>
</dbReference>
<keyword evidence="2" id="KW-1133">Transmembrane helix</keyword>
<dbReference type="Pfam" id="PF07608">
    <property type="entry name" value="DUF1571"/>
    <property type="match status" value="1"/>
</dbReference>
<dbReference type="KEGG" id="gax:Pan161_06530"/>
<name>A0A517V7P4_9PLAN</name>
<feature type="compositionally biased region" description="Basic and acidic residues" evidence="1">
    <location>
        <begin position="85"/>
        <end position="100"/>
    </location>
</feature>
<dbReference type="OrthoDB" id="5456309at2"/>
<protein>
    <recommendedName>
        <fullName evidence="5">DUF1571 domain-containing protein</fullName>
    </recommendedName>
</protein>
<organism evidence="3 4">
    <name type="scientific">Gimesia algae</name>
    <dbReference type="NCBI Taxonomy" id="2527971"/>
    <lineage>
        <taxon>Bacteria</taxon>
        <taxon>Pseudomonadati</taxon>
        <taxon>Planctomycetota</taxon>
        <taxon>Planctomycetia</taxon>
        <taxon>Planctomycetales</taxon>
        <taxon>Planctomycetaceae</taxon>
        <taxon>Gimesia</taxon>
    </lineage>
</organism>
<keyword evidence="2" id="KW-0472">Membrane</keyword>
<reference evidence="3 4" key="1">
    <citation type="submission" date="2019-02" db="EMBL/GenBank/DDBJ databases">
        <title>Deep-cultivation of Planctomycetes and their phenomic and genomic characterization uncovers novel biology.</title>
        <authorList>
            <person name="Wiegand S."/>
            <person name="Jogler M."/>
            <person name="Boedeker C."/>
            <person name="Pinto D."/>
            <person name="Vollmers J."/>
            <person name="Rivas-Marin E."/>
            <person name="Kohn T."/>
            <person name="Peeters S.H."/>
            <person name="Heuer A."/>
            <person name="Rast P."/>
            <person name="Oberbeckmann S."/>
            <person name="Bunk B."/>
            <person name="Jeske O."/>
            <person name="Meyerdierks A."/>
            <person name="Storesund J.E."/>
            <person name="Kallscheuer N."/>
            <person name="Luecker S."/>
            <person name="Lage O.M."/>
            <person name="Pohl T."/>
            <person name="Merkel B.J."/>
            <person name="Hornburger P."/>
            <person name="Mueller R.-W."/>
            <person name="Bruemmer F."/>
            <person name="Labrenz M."/>
            <person name="Spormann A.M."/>
            <person name="Op den Camp H."/>
            <person name="Overmann J."/>
            <person name="Amann R."/>
            <person name="Jetten M.S.M."/>
            <person name="Mascher T."/>
            <person name="Medema M.H."/>
            <person name="Devos D.P."/>
            <person name="Kaster A.-K."/>
            <person name="Ovreas L."/>
            <person name="Rohde M."/>
            <person name="Galperin M.Y."/>
            <person name="Jogler C."/>
        </authorList>
    </citation>
    <scope>NUCLEOTIDE SEQUENCE [LARGE SCALE GENOMIC DNA]</scope>
    <source>
        <strain evidence="3 4">Pan161</strain>
    </source>
</reference>
<keyword evidence="2" id="KW-0812">Transmembrane</keyword>
<feature type="transmembrane region" description="Helical" evidence="2">
    <location>
        <begin position="33"/>
        <end position="54"/>
    </location>
</feature>
<evidence type="ECO:0000256" key="1">
    <source>
        <dbReference type="SAM" id="MobiDB-lite"/>
    </source>
</evidence>
<evidence type="ECO:0000313" key="4">
    <source>
        <dbReference type="Proteomes" id="UP000316855"/>
    </source>
</evidence>
<evidence type="ECO:0000313" key="3">
    <source>
        <dbReference type="EMBL" id="QDT89028.1"/>
    </source>
</evidence>
<proteinExistence type="predicted"/>
<dbReference type="RefSeq" id="WP_145224138.1">
    <property type="nucleotide sequence ID" value="NZ_CP036343.1"/>
</dbReference>
<feature type="region of interest" description="Disordered" evidence="1">
    <location>
        <begin position="84"/>
        <end position="105"/>
    </location>
</feature>
<dbReference type="AlphaFoldDB" id="A0A517V7P4"/>
<gene>
    <name evidence="3" type="ORF">Pan161_06530</name>
</gene>
<keyword evidence="4" id="KW-1185">Reference proteome</keyword>
<dbReference type="InterPro" id="IPR011465">
    <property type="entry name" value="DUF1571"/>
</dbReference>
<evidence type="ECO:0000256" key="2">
    <source>
        <dbReference type="SAM" id="Phobius"/>
    </source>
</evidence>
<accession>A0A517V7P4</accession>
<sequence length="351" mass="39953">MGIQFRQDGALHFLTEKEWYRMMRMLRIRSEHHFSNVMASAIISAAIGILYFSFDPAPADADPNDMALIASKPVPIPVIAYKPTEMSDSKPSDKPGEAKKQQSQQANGMLTGRMAILMNQLLLEKGCRYLETIPDYTATFSKQEYVGGELSDNQVINLKCRHKPFSVYMKWVVGDKGQELLYVDGENEEKMLVKMGGLKGRLVPTLKLDPYGSLAMQESRYPITKAGIKALAETIIDYRKKDLDENLNTECVMIPNQKYDGKDCYCFIAHFANKKESETYRKSVIYIDQKTCLPIFVRGFGWPAQDLASASAEELDEKTLIESYSFTDINLKSELATTEFDQTNNNYRFRR</sequence>
<dbReference type="EMBL" id="CP036343">
    <property type="protein sequence ID" value="QDT89028.1"/>
    <property type="molecule type" value="Genomic_DNA"/>
</dbReference>
<evidence type="ECO:0008006" key="5">
    <source>
        <dbReference type="Google" id="ProtNLM"/>
    </source>
</evidence>